<evidence type="ECO:0000313" key="2">
    <source>
        <dbReference type="EMBL" id="CAB4173275.1"/>
    </source>
</evidence>
<reference evidence="2" key="1">
    <citation type="submission" date="2020-05" db="EMBL/GenBank/DDBJ databases">
        <authorList>
            <person name="Chiriac C."/>
            <person name="Salcher M."/>
            <person name="Ghai R."/>
            <person name="Kavagutti S V."/>
        </authorList>
    </citation>
    <scope>NUCLEOTIDE SEQUENCE</scope>
</reference>
<evidence type="ECO:0000313" key="3">
    <source>
        <dbReference type="EMBL" id="CAB4184897.1"/>
    </source>
</evidence>
<evidence type="ECO:0000313" key="5">
    <source>
        <dbReference type="EMBL" id="CAB5238471.1"/>
    </source>
</evidence>
<sequence length="46" mass="5352">MSYFTANQILDRVKEGKCYPLHIINRALELTGDIDEENNQPKDEND</sequence>
<dbReference type="EMBL" id="LR798459">
    <property type="protein sequence ID" value="CAB5238471.1"/>
    <property type="molecule type" value="Genomic_DNA"/>
</dbReference>
<dbReference type="EMBL" id="LR796605">
    <property type="protein sequence ID" value="CAB4153974.1"/>
    <property type="molecule type" value="Genomic_DNA"/>
</dbReference>
<dbReference type="EMBL" id="LR797068">
    <property type="protein sequence ID" value="CAB4184897.1"/>
    <property type="molecule type" value="Genomic_DNA"/>
</dbReference>
<accession>A0A6J5PVP1</accession>
<proteinExistence type="predicted"/>
<evidence type="ECO:0000313" key="4">
    <source>
        <dbReference type="EMBL" id="CAB4204320.1"/>
    </source>
</evidence>
<dbReference type="EMBL" id="LR797336">
    <property type="protein sequence ID" value="CAB4204320.1"/>
    <property type="molecule type" value="Genomic_DNA"/>
</dbReference>
<gene>
    <name evidence="3" type="ORF">UFOVP1115_49</name>
    <name evidence="4" type="ORF">UFOVP1390_53</name>
    <name evidence="5" type="ORF">UFOVP1567_48</name>
    <name evidence="1" type="ORF">UFOVP626_47</name>
    <name evidence="2" type="ORF">UFOVP951_42</name>
</gene>
<name>A0A6J5PVP1_9CAUD</name>
<organism evidence="2">
    <name type="scientific">uncultured Caudovirales phage</name>
    <dbReference type="NCBI Taxonomy" id="2100421"/>
    <lineage>
        <taxon>Viruses</taxon>
        <taxon>Duplodnaviria</taxon>
        <taxon>Heunggongvirae</taxon>
        <taxon>Uroviricota</taxon>
        <taxon>Caudoviricetes</taxon>
        <taxon>Peduoviridae</taxon>
        <taxon>Maltschvirus</taxon>
        <taxon>Maltschvirus maltsch</taxon>
    </lineage>
</organism>
<dbReference type="EMBL" id="LR796900">
    <property type="protein sequence ID" value="CAB4173275.1"/>
    <property type="molecule type" value="Genomic_DNA"/>
</dbReference>
<protein>
    <submittedName>
        <fullName evidence="2">Uncharacterized protein</fullName>
    </submittedName>
</protein>
<evidence type="ECO:0000313" key="1">
    <source>
        <dbReference type="EMBL" id="CAB4153974.1"/>
    </source>
</evidence>